<evidence type="ECO:0000313" key="2">
    <source>
        <dbReference type="EMBL" id="SFF12295.1"/>
    </source>
</evidence>
<accession>A0A1I2G3U0</accession>
<name>A0A1I2G3U0_9RHOB</name>
<reference evidence="2 3" key="1">
    <citation type="submission" date="2016-10" db="EMBL/GenBank/DDBJ databases">
        <authorList>
            <person name="de Groot N.N."/>
        </authorList>
    </citation>
    <scope>NUCLEOTIDE SEQUENCE [LARGE SCALE GENOMIC DNA]</scope>
    <source>
        <strain evidence="2 3">DSM 11443</strain>
    </source>
</reference>
<protein>
    <submittedName>
        <fullName evidence="2">Uncharacterized protein</fullName>
    </submittedName>
</protein>
<sequence length="92" mass="10018">MLRLLRTGSVALTALTILLLPLQSASAHQTRVGSGMAVRNDHPTNVIVTIPSRHFPRPGTCRLWYPDRNAQQQPTVSDCSVTIPYGAILLKG</sequence>
<feature type="chain" id="PRO_5011532286" evidence="1">
    <location>
        <begin position="28"/>
        <end position="92"/>
    </location>
</feature>
<organism evidence="2 3">
    <name type="scientific">Sulfitobacter brevis</name>
    <dbReference type="NCBI Taxonomy" id="74348"/>
    <lineage>
        <taxon>Bacteria</taxon>
        <taxon>Pseudomonadati</taxon>
        <taxon>Pseudomonadota</taxon>
        <taxon>Alphaproteobacteria</taxon>
        <taxon>Rhodobacterales</taxon>
        <taxon>Roseobacteraceae</taxon>
        <taxon>Sulfitobacter</taxon>
    </lineage>
</organism>
<dbReference type="STRING" id="74348.SAMN04488523_11939"/>
<evidence type="ECO:0000313" key="3">
    <source>
        <dbReference type="Proteomes" id="UP000198977"/>
    </source>
</evidence>
<dbReference type="AlphaFoldDB" id="A0A1I2G3U0"/>
<proteinExistence type="predicted"/>
<gene>
    <name evidence="2" type="ORF">SAMN04488523_11939</name>
</gene>
<feature type="signal peptide" evidence="1">
    <location>
        <begin position="1"/>
        <end position="27"/>
    </location>
</feature>
<keyword evidence="1" id="KW-0732">Signal</keyword>
<keyword evidence="3" id="KW-1185">Reference proteome</keyword>
<dbReference type="EMBL" id="FOMW01000019">
    <property type="protein sequence ID" value="SFF12295.1"/>
    <property type="molecule type" value="Genomic_DNA"/>
</dbReference>
<evidence type="ECO:0000256" key="1">
    <source>
        <dbReference type="SAM" id="SignalP"/>
    </source>
</evidence>
<dbReference type="Proteomes" id="UP000198977">
    <property type="component" value="Unassembled WGS sequence"/>
</dbReference>